<name>A0A367ILR5_RHIST</name>
<accession>A0A367ILR5</accession>
<dbReference type="EMBL" id="PJQM01007104">
    <property type="protein sequence ID" value="RCH78620.1"/>
    <property type="molecule type" value="Genomic_DNA"/>
</dbReference>
<keyword evidence="7" id="KW-1185">Reference proteome</keyword>
<dbReference type="GO" id="GO:0050385">
    <property type="term" value="F:ureidoglycolate lyase activity"/>
    <property type="evidence" value="ECO:0007669"/>
    <property type="project" value="UniProtKB-EC"/>
</dbReference>
<dbReference type="InterPro" id="IPR007247">
    <property type="entry name" value="Ureidogly_lyase"/>
</dbReference>
<dbReference type="GO" id="GO:0004848">
    <property type="term" value="F:ureidoglycolate hydrolase activity"/>
    <property type="evidence" value="ECO:0007669"/>
    <property type="project" value="InterPro"/>
</dbReference>
<dbReference type="GO" id="GO:0004037">
    <property type="term" value="F:allantoicase activity"/>
    <property type="evidence" value="ECO:0007669"/>
    <property type="project" value="InterPro"/>
</dbReference>
<dbReference type="InterPro" id="IPR047233">
    <property type="entry name" value="UAH_cupin"/>
</dbReference>
<dbReference type="Gene3D" id="2.60.120.480">
    <property type="entry name" value="Ureidoglycolate hydrolase"/>
    <property type="match status" value="1"/>
</dbReference>
<dbReference type="SUPFAM" id="SSF49785">
    <property type="entry name" value="Galactose-binding domain-like"/>
    <property type="match status" value="1"/>
</dbReference>
<dbReference type="InterPro" id="IPR024060">
    <property type="entry name" value="Ureidoglycolate_lyase_dom_sf"/>
</dbReference>
<evidence type="ECO:0000256" key="2">
    <source>
        <dbReference type="ARBA" id="ARBA00022631"/>
    </source>
</evidence>
<evidence type="ECO:0000313" key="6">
    <source>
        <dbReference type="EMBL" id="RCH78620.1"/>
    </source>
</evidence>
<dbReference type="Pfam" id="PF03561">
    <property type="entry name" value="Allantoicase"/>
    <property type="match status" value="1"/>
</dbReference>
<evidence type="ECO:0000259" key="5">
    <source>
        <dbReference type="Pfam" id="PF03561"/>
    </source>
</evidence>
<organism evidence="6 7">
    <name type="scientific">Rhizopus stolonifer</name>
    <name type="common">Rhizopus nigricans</name>
    <dbReference type="NCBI Taxonomy" id="4846"/>
    <lineage>
        <taxon>Eukaryota</taxon>
        <taxon>Fungi</taxon>
        <taxon>Fungi incertae sedis</taxon>
        <taxon>Mucoromycota</taxon>
        <taxon>Mucoromycotina</taxon>
        <taxon>Mucoromycetes</taxon>
        <taxon>Mucorales</taxon>
        <taxon>Mucorineae</taxon>
        <taxon>Rhizopodaceae</taxon>
        <taxon>Rhizopus</taxon>
    </lineage>
</organism>
<dbReference type="OrthoDB" id="10266039at2759"/>
<feature type="domain" description="Allantoicase" evidence="5">
    <location>
        <begin position="7"/>
        <end position="149"/>
    </location>
</feature>
<evidence type="ECO:0000256" key="4">
    <source>
        <dbReference type="ARBA" id="ARBA00047684"/>
    </source>
</evidence>
<dbReference type="GO" id="GO:0006144">
    <property type="term" value="P:purine nucleobase metabolic process"/>
    <property type="evidence" value="ECO:0007669"/>
    <property type="project" value="UniProtKB-KW"/>
</dbReference>
<protein>
    <submittedName>
        <fullName evidence="6">Allantoicase</fullName>
    </submittedName>
</protein>
<gene>
    <name evidence="6" type="primary">DAL2_3</name>
    <name evidence="6" type="ORF">CU098_005102</name>
</gene>
<keyword evidence="3" id="KW-0456">Lyase</keyword>
<dbReference type="AlphaFoldDB" id="A0A367ILR5"/>
<dbReference type="Proteomes" id="UP000253551">
    <property type="component" value="Unassembled WGS sequence"/>
</dbReference>
<proteinExistence type="predicted"/>
<feature type="non-terminal residue" evidence="6">
    <location>
        <position position="1"/>
    </location>
</feature>
<dbReference type="GO" id="GO:0000256">
    <property type="term" value="P:allantoin catabolic process"/>
    <property type="evidence" value="ECO:0007669"/>
    <property type="project" value="InterPro"/>
</dbReference>
<sequence>LACFVNGSHIEAVTNNEFETAFRTIKSDPVRKVASQENSLKDGWTVVVKEDNDIQTYILKLGQRGLIYGFDIDTHHFSFEKFSVSVEGTHYTAGDIQADTIEWITLLPQMNLVSNSHNFFELQTYADYTHLRIRGYSNGGIARFHVYGMSTNPLPPRTITQTISAKPLTTEAYAPYGDVIHPSGARRTTGANQGTANKFHHVAQVSNLFPQGDGKPNLCVFRCKPAQEFPFTVKLLERHPYSTQAFIPMTSGGTRGYLVVVALNGIDDRPDMSTLKAFIATSKQGVSYRQGVWHHPMIALDCMTEFAVLVHENGVPQDDCNVVDVPHAIVRVPGFQSNL</sequence>
<dbReference type="CDD" id="cd20298">
    <property type="entry name" value="cupin_UAH"/>
    <property type="match status" value="1"/>
</dbReference>
<dbReference type="Pfam" id="PF04115">
    <property type="entry name" value="Ureidogly_lyase"/>
    <property type="match status" value="1"/>
</dbReference>
<dbReference type="PANTHER" id="PTHR21221">
    <property type="entry name" value="UREIDOGLYCOLATE HYDROLASE"/>
    <property type="match status" value="1"/>
</dbReference>
<evidence type="ECO:0000313" key="7">
    <source>
        <dbReference type="Proteomes" id="UP000253551"/>
    </source>
</evidence>
<comment type="caution">
    <text evidence="6">The sequence shown here is derived from an EMBL/GenBank/DDBJ whole genome shotgun (WGS) entry which is preliminary data.</text>
</comment>
<dbReference type="InterPro" id="IPR015908">
    <property type="entry name" value="Allantoicase_dom"/>
</dbReference>
<evidence type="ECO:0000256" key="1">
    <source>
        <dbReference type="ARBA" id="ARBA00011738"/>
    </source>
</evidence>
<dbReference type="PANTHER" id="PTHR21221:SF1">
    <property type="entry name" value="UREIDOGLYCOLATE LYASE"/>
    <property type="match status" value="1"/>
</dbReference>
<dbReference type="InterPro" id="IPR011051">
    <property type="entry name" value="RmlC_Cupin_sf"/>
</dbReference>
<comment type="subunit">
    <text evidence="1">Homodimer.</text>
</comment>
<reference evidence="6 7" key="1">
    <citation type="journal article" date="2018" name="G3 (Bethesda)">
        <title>Phylogenetic and Phylogenomic Definition of Rhizopus Species.</title>
        <authorList>
            <person name="Gryganskyi A.P."/>
            <person name="Golan J."/>
            <person name="Dolatabadi S."/>
            <person name="Mondo S."/>
            <person name="Robb S."/>
            <person name="Idnurm A."/>
            <person name="Muszewska A."/>
            <person name="Steczkiewicz K."/>
            <person name="Masonjones S."/>
            <person name="Liao H.L."/>
            <person name="Gajdeczka M.T."/>
            <person name="Anike F."/>
            <person name="Vuek A."/>
            <person name="Anishchenko I.M."/>
            <person name="Voigt K."/>
            <person name="de Hoog G.S."/>
            <person name="Smith M.E."/>
            <person name="Heitman J."/>
            <person name="Vilgalys R."/>
            <person name="Stajich J.E."/>
        </authorList>
    </citation>
    <scope>NUCLEOTIDE SEQUENCE [LARGE SCALE GENOMIC DNA]</scope>
    <source>
        <strain evidence="6 7">LSU 92-RS-03</strain>
    </source>
</reference>
<dbReference type="SUPFAM" id="SSF51182">
    <property type="entry name" value="RmlC-like cupins"/>
    <property type="match status" value="1"/>
</dbReference>
<dbReference type="STRING" id="4846.A0A367ILR5"/>
<comment type="catalytic activity">
    <reaction evidence="4">
        <text>(S)-ureidoglycolate = urea + glyoxylate</text>
        <dbReference type="Rhea" id="RHEA:11304"/>
        <dbReference type="ChEBI" id="CHEBI:16199"/>
        <dbReference type="ChEBI" id="CHEBI:36655"/>
        <dbReference type="ChEBI" id="CHEBI:57296"/>
        <dbReference type="EC" id="4.3.2.3"/>
    </reaction>
</comment>
<keyword evidence="2" id="KW-0659">Purine metabolism</keyword>
<evidence type="ECO:0000256" key="3">
    <source>
        <dbReference type="ARBA" id="ARBA00023239"/>
    </source>
</evidence>
<dbReference type="InterPro" id="IPR008979">
    <property type="entry name" value="Galactose-bd-like_sf"/>
</dbReference>
<dbReference type="Gene3D" id="2.60.120.260">
    <property type="entry name" value="Galactose-binding domain-like"/>
    <property type="match status" value="1"/>
</dbReference>